<evidence type="ECO:0000313" key="2">
    <source>
        <dbReference type="EMBL" id="GFN86607.1"/>
    </source>
</evidence>
<gene>
    <name evidence="2" type="ORF">PoB_001311300</name>
</gene>
<organism evidence="2 3">
    <name type="scientific">Plakobranchus ocellatus</name>
    <dbReference type="NCBI Taxonomy" id="259542"/>
    <lineage>
        <taxon>Eukaryota</taxon>
        <taxon>Metazoa</taxon>
        <taxon>Spiralia</taxon>
        <taxon>Lophotrochozoa</taxon>
        <taxon>Mollusca</taxon>
        <taxon>Gastropoda</taxon>
        <taxon>Heterobranchia</taxon>
        <taxon>Euthyneura</taxon>
        <taxon>Panpulmonata</taxon>
        <taxon>Sacoglossa</taxon>
        <taxon>Placobranchoidea</taxon>
        <taxon>Plakobranchidae</taxon>
        <taxon>Plakobranchus</taxon>
    </lineage>
</organism>
<reference evidence="2 3" key="1">
    <citation type="journal article" date="2021" name="Elife">
        <title>Chloroplast acquisition without the gene transfer in kleptoplastic sea slugs, Plakobranchus ocellatus.</title>
        <authorList>
            <person name="Maeda T."/>
            <person name="Takahashi S."/>
            <person name="Yoshida T."/>
            <person name="Shimamura S."/>
            <person name="Takaki Y."/>
            <person name="Nagai Y."/>
            <person name="Toyoda A."/>
            <person name="Suzuki Y."/>
            <person name="Arimoto A."/>
            <person name="Ishii H."/>
            <person name="Satoh N."/>
            <person name="Nishiyama T."/>
            <person name="Hasebe M."/>
            <person name="Maruyama T."/>
            <person name="Minagawa J."/>
            <person name="Obokata J."/>
            <person name="Shigenobu S."/>
        </authorList>
    </citation>
    <scope>NUCLEOTIDE SEQUENCE [LARGE SCALE GENOMIC DNA]</scope>
</reference>
<dbReference type="AlphaFoldDB" id="A0AAV3YW30"/>
<evidence type="ECO:0000313" key="3">
    <source>
        <dbReference type="Proteomes" id="UP000735302"/>
    </source>
</evidence>
<sequence>MESKHLPYTDQFRPTIWKRSLRSPRNNDRTVVQYGSPSQSWSSSSLWSPQARAGPPAHYGVRMLELDHQLTMKFASQCWSNSSPRIPQSRAEAVAFNENRKPERSIYITLPPRHWLI</sequence>
<name>A0AAV3YW30_9GAST</name>
<dbReference type="Proteomes" id="UP000735302">
    <property type="component" value="Unassembled WGS sequence"/>
</dbReference>
<keyword evidence="3" id="KW-1185">Reference proteome</keyword>
<feature type="compositionally biased region" description="Low complexity" evidence="1">
    <location>
        <begin position="36"/>
        <end position="47"/>
    </location>
</feature>
<feature type="region of interest" description="Disordered" evidence="1">
    <location>
        <begin position="27"/>
        <end position="47"/>
    </location>
</feature>
<protein>
    <submittedName>
        <fullName evidence="2">Uncharacterized protein</fullName>
    </submittedName>
</protein>
<evidence type="ECO:0000256" key="1">
    <source>
        <dbReference type="SAM" id="MobiDB-lite"/>
    </source>
</evidence>
<proteinExistence type="predicted"/>
<comment type="caution">
    <text evidence="2">The sequence shown here is derived from an EMBL/GenBank/DDBJ whole genome shotgun (WGS) entry which is preliminary data.</text>
</comment>
<dbReference type="EMBL" id="BLXT01001552">
    <property type="protein sequence ID" value="GFN86607.1"/>
    <property type="molecule type" value="Genomic_DNA"/>
</dbReference>
<accession>A0AAV3YW30</accession>